<feature type="binding site" evidence="9">
    <location>
        <position position="246"/>
    </location>
    <ligand>
        <name>Fe cation</name>
        <dbReference type="ChEBI" id="CHEBI:24875"/>
    </ligand>
</feature>
<accession>A0A0D7ER67</accession>
<keyword evidence="4 9" id="KW-0479">Metal-binding</keyword>
<dbReference type="GO" id="GO:0051287">
    <property type="term" value="F:NAD binding"/>
    <property type="evidence" value="ECO:0007669"/>
    <property type="project" value="InterPro"/>
</dbReference>
<feature type="binding site" evidence="9">
    <location>
        <position position="223"/>
    </location>
    <ligand>
        <name>Mg(2+)</name>
        <dbReference type="ChEBI" id="CHEBI:18420"/>
    </ligand>
</feature>
<dbReference type="SUPFAM" id="SSF56762">
    <property type="entry name" value="HydB/Nqo4-like"/>
    <property type="match status" value="1"/>
</dbReference>
<dbReference type="Pfam" id="PF00374">
    <property type="entry name" value="NiFeSe_Hases"/>
    <property type="match status" value="1"/>
</dbReference>
<dbReference type="InterPro" id="IPR001268">
    <property type="entry name" value="NADH_UbQ_OxRdtase_30kDa_su"/>
</dbReference>
<dbReference type="SUPFAM" id="SSF143243">
    <property type="entry name" value="Nqo5-like"/>
    <property type="match status" value="1"/>
</dbReference>
<dbReference type="Pfam" id="PF00346">
    <property type="entry name" value="Complex1_49kDa"/>
    <property type="match status" value="1"/>
</dbReference>
<evidence type="ECO:0000256" key="4">
    <source>
        <dbReference type="ARBA" id="ARBA00022723"/>
    </source>
</evidence>
<dbReference type="Gene3D" id="3.30.460.80">
    <property type="entry name" value="NADH:ubiquinone oxidoreductase, 30kDa subunit"/>
    <property type="match status" value="1"/>
</dbReference>
<dbReference type="InterPro" id="IPR037232">
    <property type="entry name" value="NADH_quin_OxRdtase_su_C/D-like"/>
</dbReference>
<dbReference type="GO" id="GO:0051539">
    <property type="term" value="F:4 iron, 4 sulfur cluster binding"/>
    <property type="evidence" value="ECO:0007669"/>
    <property type="project" value="UniProtKB-KW"/>
</dbReference>
<evidence type="ECO:0000259" key="11">
    <source>
        <dbReference type="Pfam" id="PF00346"/>
    </source>
</evidence>
<evidence type="ECO:0000259" key="10">
    <source>
        <dbReference type="Pfam" id="PF00329"/>
    </source>
</evidence>
<keyword evidence="3" id="KW-0004">4Fe-4S</keyword>
<feature type="binding site" evidence="9">
    <location>
        <position position="533"/>
    </location>
    <ligand>
        <name>Ni(2+)</name>
        <dbReference type="ChEBI" id="CHEBI:49786"/>
    </ligand>
</feature>
<keyword evidence="9" id="KW-0460">Magnesium</keyword>
<dbReference type="Proteomes" id="UP000032515">
    <property type="component" value="Unassembled WGS sequence"/>
</dbReference>
<protein>
    <submittedName>
        <fullName evidence="12">Hydrogenase 3 large subunit</fullName>
    </submittedName>
</protein>
<evidence type="ECO:0000313" key="12">
    <source>
        <dbReference type="EMBL" id="KIZ43171.1"/>
    </source>
</evidence>
<dbReference type="EMBL" id="JXXE01000232">
    <property type="protein sequence ID" value="KIZ43171.1"/>
    <property type="molecule type" value="Genomic_DNA"/>
</dbReference>
<evidence type="ECO:0000256" key="5">
    <source>
        <dbReference type="ARBA" id="ARBA00023002"/>
    </source>
</evidence>
<dbReference type="FunFam" id="1.10.645.10:FF:000004">
    <property type="entry name" value="Hydrogenase 3, large subunit"/>
    <property type="match status" value="1"/>
</dbReference>
<dbReference type="InterPro" id="IPR014029">
    <property type="entry name" value="NADH_UbQ_OxRdtase_49kDa_CS"/>
</dbReference>
<dbReference type="InterPro" id="IPR029014">
    <property type="entry name" value="NiFe-Hase_large"/>
</dbReference>
<keyword evidence="9" id="KW-0533">Nickel</keyword>
<dbReference type="AlphaFoldDB" id="A0A0D7ER67"/>
<evidence type="ECO:0000256" key="9">
    <source>
        <dbReference type="PIRSR" id="PIRSR601501-1"/>
    </source>
</evidence>
<dbReference type="PANTHER" id="PTHR43485">
    <property type="entry name" value="HYDROGENASE-4 COMPONENT G"/>
    <property type="match status" value="1"/>
</dbReference>
<dbReference type="PROSITE" id="PS00535">
    <property type="entry name" value="COMPLEX1_49K"/>
    <property type="match status" value="1"/>
</dbReference>
<name>A0A0D7ER67_RHOPL</name>
<feature type="binding site" evidence="9">
    <location>
        <position position="243"/>
    </location>
    <ligand>
        <name>Ni(2+)</name>
        <dbReference type="ChEBI" id="CHEBI:49786"/>
    </ligand>
</feature>
<feature type="domain" description="NADH-quinone oxidoreductase subunit D" evidence="11">
    <location>
        <begin position="297"/>
        <end position="468"/>
    </location>
</feature>
<reference evidence="12 13" key="1">
    <citation type="submission" date="2014-11" db="EMBL/GenBank/DDBJ databases">
        <title>Genomics and ecophysiology of heterotrophic nitrogen fixing bacteria isolated from estuarine surface water.</title>
        <authorList>
            <person name="Bentzon-Tilia M."/>
            <person name="Severin I."/>
            <person name="Hansen L.H."/>
            <person name="Riemann L."/>
        </authorList>
    </citation>
    <scope>NUCLEOTIDE SEQUENCE [LARGE SCALE GENOMIC DNA]</scope>
    <source>
        <strain evidence="12 13">BAL398</strain>
    </source>
</reference>
<evidence type="ECO:0000313" key="13">
    <source>
        <dbReference type="Proteomes" id="UP000032515"/>
    </source>
</evidence>
<gene>
    <name evidence="12" type="primary">hycE</name>
    <name evidence="12" type="ORF">OO17_11695</name>
</gene>
<sequence>MNVHVNARVGVSHIDYLRAKLPHAVLEERWQTPNQVTVTVKLNQLPDAVSALYYGREGWLSVVVGNDERPLNNTFGLYYVLSMEGEDRCHVVVHAQVPSDNEEFPSVTPKVPACVWGEREIRDMYGLRPVGIPDERRLVLPDDWPDNLHPLRKDAMDYRLRPPPTSDKENYPFVNDSKGETTVVPLGPLHITSDEPGHFRLFVDGEDIIDADYRMFYVHRGMEKLAETRMGYNEVTFLADRVCGICGYAHSVAYASSVENALGIIVPPRAQAIRSLLLETERLHSHMLNLGLVCHFVGFDSGFMQFFRVREKAMTLAEMLTGARKTYAINLIGGVRRDILAEQRTRTLQLVGELREEVQRLLEILLGTPNFAPRVAGVGILDRQIARDYSPVGPVVRGSGYKRDTRVDHAFAGYGNVKLPVHTGDGCDVLSRTMVRAAEIFDSLSVIEQILDDTPAGPIINEDFTYKPHQFALGFTEAPRGEDIHWSMTGDNQKLYRWRCRASTYANWPVLRYMLRGNTVSDAPLIVGSIDPCYSCTDRVTVVDVRKETSKTIPYKEMERYCRERKDSPLK</sequence>
<keyword evidence="8" id="KW-0520">NAD</keyword>
<dbReference type="InterPro" id="IPR001501">
    <property type="entry name" value="Ni-dep_hyd_lsu"/>
</dbReference>
<evidence type="ECO:0000256" key="8">
    <source>
        <dbReference type="ARBA" id="ARBA00023027"/>
    </source>
</evidence>
<feature type="binding site" evidence="9">
    <location>
        <position position="536"/>
    </location>
    <ligand>
        <name>Fe cation</name>
        <dbReference type="ChEBI" id="CHEBI:24875"/>
    </ligand>
</feature>
<keyword evidence="7" id="KW-0411">Iron-sulfur</keyword>
<dbReference type="GO" id="GO:0008137">
    <property type="term" value="F:NADH dehydrogenase (ubiquinone) activity"/>
    <property type="evidence" value="ECO:0007669"/>
    <property type="project" value="InterPro"/>
</dbReference>
<comment type="cofactor">
    <cofactor evidence="1">
        <name>[4Fe-4S] cluster</name>
        <dbReference type="ChEBI" id="CHEBI:49883"/>
    </cofactor>
</comment>
<feature type="domain" description="NADH:ubiquinone oxidoreductase 30kDa subunit" evidence="10">
    <location>
        <begin position="38"/>
        <end position="155"/>
    </location>
</feature>
<evidence type="ECO:0000256" key="2">
    <source>
        <dbReference type="ARBA" id="ARBA00005769"/>
    </source>
</evidence>
<dbReference type="PANTHER" id="PTHR43485:SF1">
    <property type="entry name" value="FORMATE HYDROGENLYASE SUBUNIT 5-RELATED"/>
    <property type="match status" value="1"/>
</dbReference>
<dbReference type="GO" id="GO:0016651">
    <property type="term" value="F:oxidoreductase activity, acting on NAD(P)H"/>
    <property type="evidence" value="ECO:0007669"/>
    <property type="project" value="InterPro"/>
</dbReference>
<keyword evidence="6 9" id="KW-0408">Iron</keyword>
<comment type="similarity">
    <text evidence="2">Belongs to the complex I 49 kDa subunit family.</text>
</comment>
<proteinExistence type="inferred from homology"/>
<dbReference type="Gene3D" id="1.10.645.10">
    <property type="entry name" value="Cytochrome-c3 Hydrogenase, chain B"/>
    <property type="match status" value="1"/>
</dbReference>
<comment type="cofactor">
    <cofactor evidence="9">
        <name>Fe cation</name>
        <dbReference type="ChEBI" id="CHEBI:24875"/>
    </cofactor>
</comment>
<comment type="cofactor">
    <cofactor evidence="9">
        <name>Ni(2+)</name>
        <dbReference type="ChEBI" id="CHEBI:49786"/>
    </cofactor>
</comment>
<evidence type="ECO:0000256" key="7">
    <source>
        <dbReference type="ARBA" id="ARBA00023014"/>
    </source>
</evidence>
<evidence type="ECO:0000256" key="6">
    <source>
        <dbReference type="ARBA" id="ARBA00023004"/>
    </source>
</evidence>
<dbReference type="GO" id="GO:0016151">
    <property type="term" value="F:nickel cation binding"/>
    <property type="evidence" value="ECO:0007669"/>
    <property type="project" value="InterPro"/>
</dbReference>
<evidence type="ECO:0000256" key="3">
    <source>
        <dbReference type="ARBA" id="ARBA00022485"/>
    </source>
</evidence>
<dbReference type="InterPro" id="IPR001135">
    <property type="entry name" value="NADH_Q_OxRdtase_suD"/>
</dbReference>
<comment type="caution">
    <text evidence="12">The sequence shown here is derived from an EMBL/GenBank/DDBJ whole genome shotgun (WGS) entry which is preliminary data.</text>
</comment>
<dbReference type="InterPro" id="IPR052197">
    <property type="entry name" value="ComplexI_49kDa-like"/>
</dbReference>
<feature type="binding site" evidence="9">
    <location>
        <position position="246"/>
    </location>
    <ligand>
        <name>Ni(2+)</name>
        <dbReference type="ChEBI" id="CHEBI:49786"/>
    </ligand>
</feature>
<evidence type="ECO:0000256" key="1">
    <source>
        <dbReference type="ARBA" id="ARBA00001966"/>
    </source>
</evidence>
<dbReference type="Pfam" id="PF00329">
    <property type="entry name" value="Complex1_30kDa"/>
    <property type="match status" value="1"/>
</dbReference>
<keyword evidence="5" id="KW-0560">Oxidoreductase</keyword>
<dbReference type="GO" id="GO:0048038">
    <property type="term" value="F:quinone binding"/>
    <property type="evidence" value="ECO:0007669"/>
    <property type="project" value="InterPro"/>
</dbReference>
<dbReference type="RefSeq" id="WP_044410476.1">
    <property type="nucleotide sequence ID" value="NZ_JXXE01000232.1"/>
</dbReference>
<organism evidence="12 13">
    <name type="scientific">Rhodopseudomonas palustris</name>
    <dbReference type="NCBI Taxonomy" id="1076"/>
    <lineage>
        <taxon>Bacteria</taxon>
        <taxon>Pseudomonadati</taxon>
        <taxon>Pseudomonadota</taxon>
        <taxon>Alphaproteobacteria</taxon>
        <taxon>Hyphomicrobiales</taxon>
        <taxon>Nitrobacteraceae</taxon>
        <taxon>Rhodopseudomonas</taxon>
    </lineage>
</organism>
<dbReference type="OrthoDB" id="9801496at2"/>
<dbReference type="PATRIC" id="fig|1076.23.peg.2396"/>